<gene>
    <name evidence="2" type="ORF">SAMN05216362_13635</name>
</gene>
<dbReference type="STRING" id="571933.SAMN05216362_13635"/>
<proteinExistence type="predicted"/>
<evidence type="ECO:0000313" key="2">
    <source>
        <dbReference type="EMBL" id="SEQ96042.1"/>
    </source>
</evidence>
<dbReference type="InterPro" id="IPR006083">
    <property type="entry name" value="PRK/URK"/>
</dbReference>
<protein>
    <submittedName>
        <fullName evidence="2">Uridine kinase</fullName>
    </submittedName>
</protein>
<evidence type="ECO:0000259" key="1">
    <source>
        <dbReference type="Pfam" id="PF00485"/>
    </source>
</evidence>
<accession>A0A1H9KAD9</accession>
<dbReference type="SUPFAM" id="SSF52540">
    <property type="entry name" value="P-loop containing nucleoside triphosphate hydrolases"/>
    <property type="match status" value="1"/>
</dbReference>
<keyword evidence="2" id="KW-0418">Kinase</keyword>
<dbReference type="PANTHER" id="PTHR10285">
    <property type="entry name" value="URIDINE KINASE"/>
    <property type="match status" value="1"/>
</dbReference>
<dbReference type="Pfam" id="PF00485">
    <property type="entry name" value="PRK"/>
    <property type="match status" value="1"/>
</dbReference>
<sequence>MDRIINEIIDKYEAHTKTRPFIVAIDGLSGAGKTTVTQQLENILTSQNYKVRVVHIDDHIVERHKRYNTGHDEWYEYYYLQWDVELLKRELFKKIYLNSDLTLPFYVYETDQIYQEKINLDSSSIVIIEGIFLQRDEWREYLDYVCYLDCPRDIRFDRVLNRDPYNGSHEKRLQKYKRRYWLGEEHYLHKVNPIKIADQVIKYEKR</sequence>
<keyword evidence="2" id="KW-0808">Transferase</keyword>
<dbReference type="EMBL" id="FOES01000036">
    <property type="protein sequence ID" value="SEQ96042.1"/>
    <property type="molecule type" value="Genomic_DNA"/>
</dbReference>
<reference evidence="2 3" key="1">
    <citation type="submission" date="2016-10" db="EMBL/GenBank/DDBJ databases">
        <authorList>
            <person name="de Groot N.N."/>
        </authorList>
    </citation>
    <scope>NUCLEOTIDE SEQUENCE [LARGE SCALE GENOMIC DNA]</scope>
    <source>
        <strain evidence="2 3">DSM 21633</strain>
    </source>
</reference>
<dbReference type="Gene3D" id="3.40.50.300">
    <property type="entry name" value="P-loop containing nucleotide triphosphate hydrolases"/>
    <property type="match status" value="1"/>
</dbReference>
<keyword evidence="3" id="KW-1185">Reference proteome</keyword>
<dbReference type="RefSeq" id="WP_091774994.1">
    <property type="nucleotide sequence ID" value="NZ_CAESCL010000016.1"/>
</dbReference>
<dbReference type="InterPro" id="IPR027417">
    <property type="entry name" value="P-loop_NTPase"/>
</dbReference>
<dbReference type="NCBIfam" id="NF005807">
    <property type="entry name" value="PRK07667.1"/>
    <property type="match status" value="1"/>
</dbReference>
<feature type="domain" description="Phosphoribulokinase/uridine kinase" evidence="1">
    <location>
        <begin position="22"/>
        <end position="165"/>
    </location>
</feature>
<organism evidence="2 3">
    <name type="scientific">Piscibacillus halophilus</name>
    <dbReference type="NCBI Taxonomy" id="571933"/>
    <lineage>
        <taxon>Bacteria</taxon>
        <taxon>Bacillati</taxon>
        <taxon>Bacillota</taxon>
        <taxon>Bacilli</taxon>
        <taxon>Bacillales</taxon>
        <taxon>Bacillaceae</taxon>
        <taxon>Piscibacillus</taxon>
    </lineage>
</organism>
<dbReference type="Proteomes" id="UP000199427">
    <property type="component" value="Unassembled WGS sequence"/>
</dbReference>
<evidence type="ECO:0000313" key="3">
    <source>
        <dbReference type="Proteomes" id="UP000199427"/>
    </source>
</evidence>
<name>A0A1H9KAD9_9BACI</name>
<dbReference type="OrthoDB" id="1420794at2"/>
<dbReference type="AlphaFoldDB" id="A0A1H9KAD9"/>
<dbReference type="GO" id="GO:0005524">
    <property type="term" value="F:ATP binding"/>
    <property type="evidence" value="ECO:0007669"/>
    <property type="project" value="InterPro"/>
</dbReference>
<dbReference type="GO" id="GO:0016301">
    <property type="term" value="F:kinase activity"/>
    <property type="evidence" value="ECO:0007669"/>
    <property type="project" value="UniProtKB-KW"/>
</dbReference>